<dbReference type="EC" id="3.2.1.22" evidence="4"/>
<keyword evidence="4" id="KW-1015">Disulfide bond</keyword>
<dbReference type="EMBL" id="CAJNNW010031663">
    <property type="protein sequence ID" value="CAE8708404.1"/>
    <property type="molecule type" value="Genomic_DNA"/>
</dbReference>
<gene>
    <name evidence="6" type="ORF">PGLA2088_LOCUS34918</name>
</gene>
<dbReference type="SUPFAM" id="SSF51445">
    <property type="entry name" value="(Trans)glycosidases"/>
    <property type="match status" value="1"/>
</dbReference>
<feature type="compositionally biased region" description="Low complexity" evidence="5">
    <location>
        <begin position="210"/>
        <end position="221"/>
    </location>
</feature>
<evidence type="ECO:0000256" key="1">
    <source>
        <dbReference type="ARBA" id="ARBA00009743"/>
    </source>
</evidence>
<dbReference type="InterPro" id="IPR002241">
    <property type="entry name" value="Glyco_hydro_27"/>
</dbReference>
<dbReference type="GO" id="GO:0005975">
    <property type="term" value="P:carbohydrate metabolic process"/>
    <property type="evidence" value="ECO:0007669"/>
    <property type="project" value="InterPro"/>
</dbReference>
<protein>
    <recommendedName>
        <fullName evidence="4">Alpha-galactosidase</fullName>
        <ecNumber evidence="4">3.2.1.22</ecNumber>
    </recommendedName>
    <alternativeName>
        <fullName evidence="4">Melibiase</fullName>
    </alternativeName>
</protein>
<dbReference type="PANTHER" id="PTHR11452:SF75">
    <property type="entry name" value="ALPHA-GALACTOSIDASE MEL1"/>
    <property type="match status" value="1"/>
</dbReference>
<dbReference type="Gene3D" id="3.20.20.70">
    <property type="entry name" value="Aldolase class I"/>
    <property type="match status" value="1"/>
</dbReference>
<keyword evidence="2 4" id="KW-0378">Hydrolase</keyword>
<proteinExistence type="inferred from homology"/>
<feature type="region of interest" description="Disordered" evidence="5">
    <location>
        <begin position="1"/>
        <end position="161"/>
    </location>
</feature>
<evidence type="ECO:0000256" key="4">
    <source>
        <dbReference type="RuleBase" id="RU361168"/>
    </source>
</evidence>
<feature type="compositionally biased region" description="Pro residues" evidence="5">
    <location>
        <begin position="1"/>
        <end position="17"/>
    </location>
</feature>
<dbReference type="AlphaFoldDB" id="A0A813KSK3"/>
<name>A0A813KSK3_POLGL</name>
<reference evidence="6" key="1">
    <citation type="submission" date="2021-02" db="EMBL/GenBank/DDBJ databases">
        <authorList>
            <person name="Dougan E. K."/>
            <person name="Rhodes N."/>
            <person name="Thang M."/>
            <person name="Chan C."/>
        </authorList>
    </citation>
    <scope>NUCLEOTIDE SEQUENCE</scope>
</reference>
<keyword evidence="3 4" id="KW-0326">Glycosidase</keyword>
<evidence type="ECO:0000256" key="3">
    <source>
        <dbReference type="ARBA" id="ARBA00023295"/>
    </source>
</evidence>
<dbReference type="InterPro" id="IPR017853">
    <property type="entry name" value="GH"/>
</dbReference>
<accession>A0A813KSK3</accession>
<dbReference type="Pfam" id="PF16499">
    <property type="entry name" value="Melibiase_2"/>
    <property type="match status" value="1"/>
</dbReference>
<comment type="similarity">
    <text evidence="1 4">Belongs to the glycosyl hydrolase 27 family.</text>
</comment>
<evidence type="ECO:0000256" key="5">
    <source>
        <dbReference type="SAM" id="MobiDB-lite"/>
    </source>
</evidence>
<sequence>MVPWALPPYGPVPPRGPVPRTLLPPQGPAATNLPPRRPEGDGDDFASGDSGDGSRHDGGGGDDGGVEEGDGDDFASGDFDSGDFGSGDEGGGDDSDDAGRRRRPRWRRDFAGADDAGGGGDDSGSGCPKRPDVPTAINVLSGGSGSGSGCPKRRRLDDTRVSAEVRHYWTMRAQEALADEDSRSSSQSSKPEPLRVDRSTWSQNCPDSLPTTETAPSASPTGNPPGAVDDFDHHSDEDYESSSFFGNASDSLGFAVWDDVPATPELAVSHAPGAVDDNSDVDYEASSFFGNTSDSLGFAVWDDVPANPDLAVSQGTAASAYPAHPPADSDLSAVELPQKAMKAKAEAMSSKGEPMKTVMAKASASVMAKAKKARKNKKAKASASVKAKAKKATKTKKAKASAAVKKAMQKAIKKAKAKEGRCEICRLVHPLHDLNAMHLDAQTFASWGVDFVKEDNCFADTGPNDRDHIFQQFGLFRDALNRTGRPIFFAVCGGGDEVPFSNLSYYATDPRGGAALANSWRVTSDVIEARTYRFAYRVGSELATWAGAGAYNDPDMLLGPS</sequence>
<comment type="catalytic activity">
    <reaction evidence="4">
        <text>Hydrolysis of terminal, non-reducing alpha-D-galactose residues in alpha-D-galactosides, including galactose oligosaccharides, galactomannans and galactolipids.</text>
        <dbReference type="EC" id="3.2.1.22"/>
    </reaction>
</comment>
<feature type="region of interest" description="Disordered" evidence="5">
    <location>
        <begin position="174"/>
        <end position="242"/>
    </location>
</feature>
<comment type="caution">
    <text evidence="6">The sequence shown here is derived from an EMBL/GenBank/DDBJ whole genome shotgun (WGS) entry which is preliminary data.</text>
</comment>
<dbReference type="InterPro" id="IPR013785">
    <property type="entry name" value="Aldolase_TIM"/>
</dbReference>
<dbReference type="PANTHER" id="PTHR11452">
    <property type="entry name" value="ALPHA-GALACTOSIDASE/ALPHA-N-ACETYLGALACTOSAMINIDASE"/>
    <property type="match status" value="1"/>
</dbReference>
<dbReference type="Proteomes" id="UP000626109">
    <property type="component" value="Unassembled WGS sequence"/>
</dbReference>
<evidence type="ECO:0000313" key="6">
    <source>
        <dbReference type="EMBL" id="CAE8708404.1"/>
    </source>
</evidence>
<feature type="region of interest" description="Disordered" evidence="5">
    <location>
        <begin position="373"/>
        <end position="400"/>
    </location>
</feature>
<feature type="compositionally biased region" description="Basic residues" evidence="5">
    <location>
        <begin position="387"/>
        <end position="399"/>
    </location>
</feature>
<organism evidence="6 7">
    <name type="scientific">Polarella glacialis</name>
    <name type="common">Dinoflagellate</name>
    <dbReference type="NCBI Taxonomy" id="89957"/>
    <lineage>
        <taxon>Eukaryota</taxon>
        <taxon>Sar</taxon>
        <taxon>Alveolata</taxon>
        <taxon>Dinophyceae</taxon>
        <taxon>Suessiales</taxon>
        <taxon>Suessiaceae</taxon>
        <taxon>Polarella</taxon>
    </lineage>
</organism>
<evidence type="ECO:0000313" key="7">
    <source>
        <dbReference type="Proteomes" id="UP000626109"/>
    </source>
</evidence>
<feature type="compositionally biased region" description="Acidic residues" evidence="5">
    <location>
        <begin position="64"/>
        <end position="75"/>
    </location>
</feature>
<dbReference type="PRINTS" id="PR00740">
    <property type="entry name" value="GLHYDRLASE27"/>
</dbReference>
<evidence type="ECO:0000256" key="2">
    <source>
        <dbReference type="ARBA" id="ARBA00022801"/>
    </source>
</evidence>
<dbReference type="GO" id="GO:0004557">
    <property type="term" value="F:alpha-galactosidase activity"/>
    <property type="evidence" value="ECO:0007669"/>
    <property type="project" value="UniProtKB-EC"/>
</dbReference>